<dbReference type="PANTHER" id="PTHR11040:SF70">
    <property type="entry name" value="OS05G0316100 PROTEIN"/>
    <property type="match status" value="1"/>
</dbReference>
<feature type="transmembrane region" description="Helical" evidence="5">
    <location>
        <begin position="38"/>
        <end position="59"/>
    </location>
</feature>
<keyword evidence="3 5" id="KW-1133">Transmembrane helix</keyword>
<evidence type="ECO:0000256" key="4">
    <source>
        <dbReference type="ARBA" id="ARBA00023136"/>
    </source>
</evidence>
<evidence type="ECO:0000256" key="2">
    <source>
        <dbReference type="ARBA" id="ARBA00022692"/>
    </source>
</evidence>
<evidence type="ECO:0000256" key="5">
    <source>
        <dbReference type="SAM" id="Phobius"/>
    </source>
</evidence>
<feature type="transmembrane region" description="Helical" evidence="5">
    <location>
        <begin position="141"/>
        <end position="165"/>
    </location>
</feature>
<evidence type="ECO:0000313" key="7">
    <source>
        <dbReference type="Proteomes" id="UP001596417"/>
    </source>
</evidence>
<dbReference type="GO" id="GO:0016020">
    <property type="term" value="C:membrane"/>
    <property type="evidence" value="ECO:0007669"/>
    <property type="project" value="UniProtKB-SubCell"/>
</dbReference>
<dbReference type="GeneID" id="76201109"/>
<comment type="subcellular location">
    <subcellularLocation>
        <location evidence="1">Membrane</location>
        <topology evidence="1">Multi-pass membrane protein</topology>
    </subcellularLocation>
</comment>
<dbReference type="PANTHER" id="PTHR11040">
    <property type="entry name" value="ZINC/IRON TRANSPORTER"/>
    <property type="match status" value="1"/>
</dbReference>
<feature type="transmembrane region" description="Helical" evidence="5">
    <location>
        <begin position="65"/>
        <end position="86"/>
    </location>
</feature>
<dbReference type="Proteomes" id="UP001596417">
    <property type="component" value="Unassembled WGS sequence"/>
</dbReference>
<sequence length="262" mass="27819">MPTTEALAFVVIAALITDLATGLGAVPFFFVDEVSDRAYVLLWGFASGIMLSTSVFGLLPEGAAQGPIIEVAGGTLVGILLIFVVSQLLNEYDIHPQTISAADFRRLLLIVGTLTIHSFPEGVAVGVSFADLNIAGDGVTVPLLALFVTIAIAIQNIPEGLAVAIPLKTQGIANRRLVFWAVFSSAPQPLAAVIAFYFVRIARNVLSFGFGFAAGAMLFLVAHELLPEAYDRGRELPKHGRDEIITGVALGFLLMAPLLVFR</sequence>
<feature type="transmembrane region" description="Helical" evidence="5">
    <location>
        <begin position="205"/>
        <end position="223"/>
    </location>
</feature>
<dbReference type="AlphaFoldDB" id="A0ABD5YUH6"/>
<keyword evidence="2 5" id="KW-0812">Transmembrane</keyword>
<keyword evidence="4 5" id="KW-0472">Membrane</keyword>
<organism evidence="6 7">
    <name type="scientific">Halocatena marina</name>
    <dbReference type="NCBI Taxonomy" id="2934937"/>
    <lineage>
        <taxon>Archaea</taxon>
        <taxon>Methanobacteriati</taxon>
        <taxon>Methanobacteriota</taxon>
        <taxon>Stenosarchaea group</taxon>
        <taxon>Halobacteria</taxon>
        <taxon>Halobacteriales</taxon>
        <taxon>Natronomonadaceae</taxon>
        <taxon>Halocatena</taxon>
    </lineage>
</organism>
<feature type="transmembrane region" description="Helical" evidence="5">
    <location>
        <begin position="107"/>
        <end position="129"/>
    </location>
</feature>
<reference evidence="6 7" key="1">
    <citation type="journal article" date="2019" name="Int. J. Syst. Evol. Microbiol.">
        <title>The Global Catalogue of Microorganisms (GCM) 10K type strain sequencing project: providing services to taxonomists for standard genome sequencing and annotation.</title>
        <authorList>
            <consortium name="The Broad Institute Genomics Platform"/>
            <consortium name="The Broad Institute Genome Sequencing Center for Infectious Disease"/>
            <person name="Wu L."/>
            <person name="Ma J."/>
        </authorList>
    </citation>
    <scope>NUCLEOTIDE SEQUENCE [LARGE SCALE GENOMIC DNA]</scope>
    <source>
        <strain evidence="6 7">RDMS1</strain>
    </source>
</reference>
<gene>
    <name evidence="6" type="ORF">ACFQL7_17300</name>
</gene>
<evidence type="ECO:0000256" key="3">
    <source>
        <dbReference type="ARBA" id="ARBA00022989"/>
    </source>
</evidence>
<name>A0ABD5YUH6_9EURY</name>
<feature type="transmembrane region" description="Helical" evidence="5">
    <location>
        <begin position="177"/>
        <end position="199"/>
    </location>
</feature>
<dbReference type="EMBL" id="JBHTAX010000001">
    <property type="protein sequence ID" value="MFC7191378.1"/>
    <property type="molecule type" value="Genomic_DNA"/>
</dbReference>
<dbReference type="Pfam" id="PF02535">
    <property type="entry name" value="Zip"/>
    <property type="match status" value="1"/>
</dbReference>
<comment type="caution">
    <text evidence="6">The sequence shown here is derived from an EMBL/GenBank/DDBJ whole genome shotgun (WGS) entry which is preliminary data.</text>
</comment>
<evidence type="ECO:0000256" key="1">
    <source>
        <dbReference type="ARBA" id="ARBA00004141"/>
    </source>
</evidence>
<protein>
    <submittedName>
        <fullName evidence="6">ZIP family metal transporter</fullName>
    </submittedName>
</protein>
<dbReference type="InterPro" id="IPR003689">
    <property type="entry name" value="ZIP"/>
</dbReference>
<feature type="transmembrane region" description="Helical" evidence="5">
    <location>
        <begin position="6"/>
        <end position="31"/>
    </location>
</feature>
<feature type="transmembrane region" description="Helical" evidence="5">
    <location>
        <begin position="244"/>
        <end position="261"/>
    </location>
</feature>
<dbReference type="RefSeq" id="WP_248909017.1">
    <property type="nucleotide sequence ID" value="NZ_CP109979.1"/>
</dbReference>
<evidence type="ECO:0000313" key="6">
    <source>
        <dbReference type="EMBL" id="MFC7191378.1"/>
    </source>
</evidence>
<accession>A0ABD5YUH6</accession>
<keyword evidence="7" id="KW-1185">Reference proteome</keyword>
<proteinExistence type="predicted"/>